<accession>D2PZL7</accession>
<sequence>MTSLGSAPTGRATNRPIGVGVVGLSAAGGWGAGAHLPAMVAADGFELRGLVGSTDESARAASRRYGAPSYASVEQLAASDDVDLVVITVKTPSHRDLVRSTTAARKPVFCEWPFAVDHSDAVELAASAAGVATFVGLQGRSSPHFRWLRDLVAAGYVGELLSVTVSSTVTEWGGPVSEGSLYTLDRDQGGSMLGIGFGHAIDPVLMVVGELVDVVATTATRHPRVPLGGTGRLVPMTSVDQIAVSGTLPGGAVLSAHQRGGTASGPGFWLRIDGSRGTLEATARNHPHIAPVTVRGALGGHPLTELTLPAAYDEFPRLAGSHLHTLAHAYARIGHQLRGGATEIPDFAHAVTRHRLLDAITESAATGRRIFL</sequence>
<dbReference type="PANTHER" id="PTHR43708">
    <property type="entry name" value="CONSERVED EXPRESSED OXIDOREDUCTASE (EUROFUNG)"/>
    <property type="match status" value="1"/>
</dbReference>
<keyword evidence="4" id="KW-1185">Reference proteome</keyword>
<reference evidence="3 4" key="2">
    <citation type="journal article" date="2010" name="Stand. Genomic Sci.">
        <title>Complete genome sequence of Kribbella flavida type strain (IFO 14399).</title>
        <authorList>
            <person name="Pukall R."/>
            <person name="Lapidus A."/>
            <person name="Glavina Del Rio T."/>
            <person name="Copeland A."/>
            <person name="Tice H."/>
            <person name="Cheng J.-F."/>
            <person name="Lucas S."/>
            <person name="Chen F."/>
            <person name="Nolan M."/>
            <person name="LaButti K."/>
            <person name="Pati A."/>
            <person name="Ivanova N."/>
            <person name="Mavrommatis K."/>
            <person name="Mikhailova N."/>
            <person name="Pitluck S."/>
            <person name="Bruce D."/>
            <person name="Goodwin L."/>
            <person name="Land M."/>
            <person name="Hauser L."/>
            <person name="Chang Y.-J."/>
            <person name="Jeffries C.D."/>
            <person name="Chen A."/>
            <person name="Palaniappan K."/>
            <person name="Chain P."/>
            <person name="Rohde M."/>
            <person name="Goeker M."/>
            <person name="Bristow J."/>
            <person name="Eisen J.A."/>
            <person name="Markowitz V."/>
            <person name="Hugenholtz P."/>
            <person name="Kyrpides N.C."/>
            <person name="Klenk H.-P."/>
            <person name="Brettin T."/>
        </authorList>
    </citation>
    <scope>NUCLEOTIDE SEQUENCE [LARGE SCALE GENOMIC DNA]</scope>
    <source>
        <strain evidence="4">DSM 17836 / JCM 10339 / NBRC 14399</strain>
    </source>
</reference>
<gene>
    <name evidence="3" type="ordered locus">Kfla_6589</name>
</gene>
<dbReference type="InterPro" id="IPR000683">
    <property type="entry name" value="Gfo/Idh/MocA-like_OxRdtase_N"/>
</dbReference>
<proteinExistence type="predicted"/>
<evidence type="ECO:0000313" key="3">
    <source>
        <dbReference type="EMBL" id="ADB35583.1"/>
    </source>
</evidence>
<dbReference type="Gene3D" id="3.30.360.10">
    <property type="entry name" value="Dihydrodipicolinate Reductase, domain 2"/>
    <property type="match status" value="1"/>
</dbReference>
<dbReference type="SUPFAM" id="SSF51735">
    <property type="entry name" value="NAD(P)-binding Rossmann-fold domains"/>
    <property type="match status" value="1"/>
</dbReference>
<evidence type="ECO:0000259" key="1">
    <source>
        <dbReference type="Pfam" id="PF01408"/>
    </source>
</evidence>
<dbReference type="Pfam" id="PF22685">
    <property type="entry name" value="Gal80p_C-like"/>
    <property type="match status" value="1"/>
</dbReference>
<dbReference type="SUPFAM" id="SSF55347">
    <property type="entry name" value="Glyceraldehyde-3-phosphate dehydrogenase-like, C-terminal domain"/>
    <property type="match status" value="1"/>
</dbReference>
<name>D2PZL7_KRIFD</name>
<feature type="domain" description="Gfo/Idh/MocA-like oxidoreductase N-terminal" evidence="1">
    <location>
        <begin position="18"/>
        <end position="129"/>
    </location>
</feature>
<evidence type="ECO:0000259" key="2">
    <source>
        <dbReference type="Pfam" id="PF22685"/>
    </source>
</evidence>
<dbReference type="Pfam" id="PF01408">
    <property type="entry name" value="GFO_IDH_MocA"/>
    <property type="match status" value="1"/>
</dbReference>
<dbReference type="PANTHER" id="PTHR43708:SF1">
    <property type="entry name" value="GALACTOSE_LACTOSE METABOLISM REGULATORY PROTEIN GAL80"/>
    <property type="match status" value="1"/>
</dbReference>
<dbReference type="InterPro" id="IPR055080">
    <property type="entry name" value="Gal80p-like_C"/>
</dbReference>
<dbReference type="eggNOG" id="COG0673">
    <property type="taxonomic scope" value="Bacteria"/>
</dbReference>
<protein>
    <submittedName>
        <fullName evidence="3">Oxidoreductase domain protein</fullName>
    </submittedName>
</protein>
<dbReference type="OrthoDB" id="179913at2"/>
<dbReference type="HOGENOM" id="CLU_023194_25_0_11"/>
<dbReference type="AlphaFoldDB" id="D2PZL7"/>
<dbReference type="Gene3D" id="3.40.50.720">
    <property type="entry name" value="NAD(P)-binding Rossmann-like Domain"/>
    <property type="match status" value="1"/>
</dbReference>
<dbReference type="KEGG" id="kfl:Kfla_6589"/>
<dbReference type="GO" id="GO:0000166">
    <property type="term" value="F:nucleotide binding"/>
    <property type="evidence" value="ECO:0007669"/>
    <property type="project" value="InterPro"/>
</dbReference>
<organism evidence="3 4">
    <name type="scientific">Kribbella flavida (strain DSM 17836 / JCM 10339 / NBRC 14399)</name>
    <dbReference type="NCBI Taxonomy" id="479435"/>
    <lineage>
        <taxon>Bacteria</taxon>
        <taxon>Bacillati</taxon>
        <taxon>Actinomycetota</taxon>
        <taxon>Actinomycetes</taxon>
        <taxon>Propionibacteriales</taxon>
        <taxon>Kribbellaceae</taxon>
        <taxon>Kribbella</taxon>
    </lineage>
</organism>
<dbReference type="InterPro" id="IPR036291">
    <property type="entry name" value="NAD(P)-bd_dom_sf"/>
</dbReference>
<dbReference type="InterPro" id="IPR051317">
    <property type="entry name" value="Gfo/Idh/MocA_oxidoreduct"/>
</dbReference>
<dbReference type="EMBL" id="CP001736">
    <property type="protein sequence ID" value="ADB35583.1"/>
    <property type="molecule type" value="Genomic_DNA"/>
</dbReference>
<feature type="domain" description="Gal80p-like C-terminal" evidence="2">
    <location>
        <begin position="143"/>
        <end position="280"/>
    </location>
</feature>
<evidence type="ECO:0000313" key="4">
    <source>
        <dbReference type="Proteomes" id="UP000007967"/>
    </source>
</evidence>
<reference evidence="4" key="1">
    <citation type="submission" date="2009-09" db="EMBL/GenBank/DDBJ databases">
        <title>The complete genome of Kribbella flavida DSM 17836.</title>
        <authorList>
            <consortium name="US DOE Joint Genome Institute (JGI-PGF)"/>
            <person name="Lucas S."/>
            <person name="Copeland A."/>
            <person name="Lapidus A."/>
            <person name="Glavina del Rio T."/>
            <person name="Dalin E."/>
            <person name="Tice H."/>
            <person name="Bruce D."/>
            <person name="Goodwin L."/>
            <person name="Pitluck S."/>
            <person name="Kyrpides N."/>
            <person name="Mavromatis K."/>
            <person name="Ivanova N."/>
            <person name="Saunders E."/>
            <person name="Brettin T."/>
            <person name="Detter J.C."/>
            <person name="Han C."/>
            <person name="Larimer F."/>
            <person name="Land M."/>
            <person name="Hauser L."/>
            <person name="Markowitz V."/>
            <person name="Cheng J.-F."/>
            <person name="Hugenholtz P."/>
            <person name="Woyke T."/>
            <person name="Wu D."/>
            <person name="Pukall R."/>
            <person name="Klenk H.-P."/>
            <person name="Eisen J.A."/>
        </authorList>
    </citation>
    <scope>NUCLEOTIDE SEQUENCE [LARGE SCALE GENOMIC DNA]</scope>
    <source>
        <strain evidence="4">DSM 17836 / JCM 10339 / NBRC 14399</strain>
    </source>
</reference>
<dbReference type="RefSeq" id="WP_012924135.1">
    <property type="nucleotide sequence ID" value="NC_013729.1"/>
</dbReference>
<dbReference type="STRING" id="479435.Kfla_6589"/>
<dbReference type="Proteomes" id="UP000007967">
    <property type="component" value="Chromosome"/>
</dbReference>